<organism evidence="2 3">
    <name type="scientific">Hymenobacter elongatus</name>
    <dbReference type="NCBI Taxonomy" id="877208"/>
    <lineage>
        <taxon>Bacteria</taxon>
        <taxon>Pseudomonadati</taxon>
        <taxon>Bacteroidota</taxon>
        <taxon>Cytophagia</taxon>
        <taxon>Cytophagales</taxon>
        <taxon>Hymenobacteraceae</taxon>
        <taxon>Hymenobacter</taxon>
    </lineage>
</organism>
<feature type="transmembrane region" description="Helical" evidence="1">
    <location>
        <begin position="82"/>
        <end position="115"/>
    </location>
</feature>
<dbReference type="Proteomes" id="UP000297739">
    <property type="component" value="Unassembled WGS sequence"/>
</dbReference>
<dbReference type="OrthoDB" id="884510at2"/>
<keyword evidence="1" id="KW-0472">Membrane</keyword>
<feature type="transmembrane region" description="Helical" evidence="1">
    <location>
        <begin position="268"/>
        <end position="295"/>
    </location>
</feature>
<comment type="caution">
    <text evidence="2">The sequence shown here is derived from an EMBL/GenBank/DDBJ whole genome shotgun (WGS) entry which is preliminary data.</text>
</comment>
<keyword evidence="3" id="KW-1185">Reference proteome</keyword>
<evidence type="ECO:0000313" key="3">
    <source>
        <dbReference type="Proteomes" id="UP000297739"/>
    </source>
</evidence>
<evidence type="ECO:0000313" key="2">
    <source>
        <dbReference type="EMBL" id="TGE20097.1"/>
    </source>
</evidence>
<reference evidence="2 3" key="1">
    <citation type="submission" date="2019-04" db="EMBL/GenBank/DDBJ databases">
        <authorList>
            <person name="Feng G."/>
            <person name="Zhang J."/>
            <person name="Zhu H."/>
        </authorList>
    </citation>
    <scope>NUCLEOTIDE SEQUENCE [LARGE SCALE GENOMIC DNA]</scope>
    <source>
        <strain evidence="2 3">JCM 17223</strain>
    </source>
</reference>
<feature type="transmembrane region" description="Helical" evidence="1">
    <location>
        <begin position="206"/>
        <end position="231"/>
    </location>
</feature>
<keyword evidence="1" id="KW-0812">Transmembrane</keyword>
<feature type="transmembrane region" description="Helical" evidence="1">
    <location>
        <begin position="237"/>
        <end position="256"/>
    </location>
</feature>
<evidence type="ECO:0000256" key="1">
    <source>
        <dbReference type="SAM" id="Phobius"/>
    </source>
</evidence>
<protein>
    <submittedName>
        <fullName evidence="2">Uncharacterized protein</fullName>
    </submittedName>
</protein>
<dbReference type="EMBL" id="SRLD01000001">
    <property type="protein sequence ID" value="TGE20097.1"/>
    <property type="molecule type" value="Genomic_DNA"/>
</dbReference>
<accession>A0A4Z0PQV0</accession>
<keyword evidence="1" id="KW-1133">Transmembrane helix</keyword>
<sequence length="307" mass="33626">MRRKVVGRLLAEVGWLRLLLLGALAVVAMGKVLELLLARPTLQWAWPVAGALVCWSGHRQRADLVFLQTASPEFRQWLSVEYVLWLLPFWGMLLGLGHFAAALAMVGATALVPYVPLWQPATAVRQRRSVFRSEAFEWVSGFRQTGAWGLWSAGLTGALWQHTTVVPAVVLGGWSLFITACYATPEPLPMVTIYGRGAARFRWRKLGLAVGLYLLTAAPFFALVVAGSAGWAGGVGLLVWGILVILMGVMAKYAFYPQPTLVRLTQGGVVLVAVLPLLNAAYAPISVAVFLGLIWKSHQQIKIYWHA</sequence>
<gene>
    <name evidence="2" type="ORF">E5J99_00575</name>
</gene>
<proteinExistence type="predicted"/>
<dbReference type="AlphaFoldDB" id="A0A4Z0PQV0"/>
<name>A0A4Z0PQV0_9BACT</name>